<dbReference type="SUPFAM" id="SSF52540">
    <property type="entry name" value="P-loop containing nucleoside triphosphate hydrolases"/>
    <property type="match status" value="1"/>
</dbReference>
<comment type="caution">
    <text evidence="4">The sequence shown here is derived from an EMBL/GenBank/DDBJ whole genome shotgun (WGS) entry which is preliminary data.</text>
</comment>
<dbReference type="PANTHER" id="PTHR35894">
    <property type="entry name" value="GENERAL SECRETION PATHWAY PROTEIN A-RELATED"/>
    <property type="match status" value="1"/>
</dbReference>
<reference evidence="4" key="1">
    <citation type="journal article" date="2020" name="Biotechnol. Biofuels">
        <title>New insights from the biogas microbiome by comprehensive genome-resolved metagenomics of nearly 1600 species originating from multiple anaerobic digesters.</title>
        <authorList>
            <person name="Campanaro S."/>
            <person name="Treu L."/>
            <person name="Rodriguez-R L.M."/>
            <person name="Kovalovszki A."/>
            <person name="Ziels R.M."/>
            <person name="Maus I."/>
            <person name="Zhu X."/>
            <person name="Kougias P.G."/>
            <person name="Basile A."/>
            <person name="Luo G."/>
            <person name="Schluter A."/>
            <person name="Konstantinidis K.T."/>
            <person name="Angelidaki I."/>
        </authorList>
    </citation>
    <scope>NUCLEOTIDE SEQUENCE</scope>
    <source>
        <strain evidence="4">AS06rmzACSIP_7</strain>
    </source>
</reference>
<proteinExistence type="predicted"/>
<dbReference type="GO" id="GO:0016887">
    <property type="term" value="F:ATP hydrolysis activity"/>
    <property type="evidence" value="ECO:0007669"/>
    <property type="project" value="InterPro"/>
</dbReference>
<keyword evidence="2" id="KW-0472">Membrane</keyword>
<evidence type="ECO:0000313" key="4">
    <source>
        <dbReference type="EMBL" id="NLW36644.1"/>
    </source>
</evidence>
<feature type="compositionally biased region" description="Basic and acidic residues" evidence="1">
    <location>
        <begin position="342"/>
        <end position="366"/>
    </location>
</feature>
<gene>
    <name evidence="4" type="ORF">GXY80_14375</name>
</gene>
<dbReference type="EMBL" id="JAAYEE010000277">
    <property type="protein sequence ID" value="NLW36644.1"/>
    <property type="molecule type" value="Genomic_DNA"/>
</dbReference>
<accession>A0A971M6E7</accession>
<dbReference type="PANTHER" id="PTHR35894:SF1">
    <property type="entry name" value="PHOSPHORIBULOKINASE _ URIDINE KINASE FAMILY"/>
    <property type="match status" value="1"/>
</dbReference>
<dbReference type="InterPro" id="IPR036779">
    <property type="entry name" value="LysM_dom_sf"/>
</dbReference>
<dbReference type="Gene3D" id="3.10.350.10">
    <property type="entry name" value="LysM domain"/>
    <property type="match status" value="1"/>
</dbReference>
<evidence type="ECO:0000256" key="1">
    <source>
        <dbReference type="SAM" id="MobiDB-lite"/>
    </source>
</evidence>
<dbReference type="InterPro" id="IPR049945">
    <property type="entry name" value="AAA_22"/>
</dbReference>
<organism evidence="4 5">
    <name type="scientific">Syntrophorhabdus aromaticivorans</name>
    <dbReference type="NCBI Taxonomy" id="328301"/>
    <lineage>
        <taxon>Bacteria</taxon>
        <taxon>Pseudomonadati</taxon>
        <taxon>Thermodesulfobacteriota</taxon>
        <taxon>Syntrophorhabdia</taxon>
        <taxon>Syntrophorhabdales</taxon>
        <taxon>Syntrophorhabdaceae</taxon>
        <taxon>Syntrophorhabdus</taxon>
    </lineage>
</organism>
<dbReference type="Gene3D" id="3.40.50.300">
    <property type="entry name" value="P-loop containing nucleotide triphosphate hydrolases"/>
    <property type="match status" value="1"/>
</dbReference>
<dbReference type="Pfam" id="PF13401">
    <property type="entry name" value="AAA_22"/>
    <property type="match status" value="1"/>
</dbReference>
<reference evidence="4" key="2">
    <citation type="submission" date="2020-01" db="EMBL/GenBank/DDBJ databases">
        <authorList>
            <person name="Campanaro S."/>
        </authorList>
    </citation>
    <scope>NUCLEOTIDE SEQUENCE</scope>
    <source>
        <strain evidence="4">AS06rmzACSIP_7</strain>
    </source>
</reference>
<feature type="region of interest" description="Disordered" evidence="1">
    <location>
        <begin position="309"/>
        <end position="366"/>
    </location>
</feature>
<name>A0A971M6E7_9BACT</name>
<dbReference type="SMART" id="SM00382">
    <property type="entry name" value="AAA"/>
    <property type="match status" value="1"/>
</dbReference>
<dbReference type="InterPro" id="IPR052026">
    <property type="entry name" value="ExeA_AAA_ATPase_DNA-bind"/>
</dbReference>
<evidence type="ECO:0000259" key="3">
    <source>
        <dbReference type="SMART" id="SM00382"/>
    </source>
</evidence>
<dbReference type="AlphaFoldDB" id="A0A971M6E7"/>
<protein>
    <submittedName>
        <fullName evidence="4">AAA family ATPase</fullName>
    </submittedName>
</protein>
<sequence>MYLNFYGLKKEPFHITPDPEFLFLSPSHKEALAAIIYGIEQKKGFVAIVGDVGVGKTTILRSYLDTTDRGRLRVIYVFNARLTFEGLLKMIHEELGLSVETNDTVEMVNNLYQVLIEEYKQGNTMVLVIDEAQNMPVETLENLRMLSNLETSKDKLIQIVLVGQLEFEEQLNLGRLRQLKQRIAIRSTILPLTKTESLDYIKYRLQKAGSNHGSIFTNAALRKIASEAQGIPRTINVLCDNTLITGFGYQQKPAAAKIAQEVIADFRGKKSQPLRKWWVALAVLVAAAGILFAFMAKNMRDWFGAAPHPPEVQSASGGSIVPKSGDISEAGREADPSTVFPETERKHEPSSLRRTSPRERVVRRGDTLTGLLQEEYGRVDQQLIDTVKQTNPQIVNPDVILRGSTIVLPEVPEGSQ</sequence>
<feature type="transmembrane region" description="Helical" evidence="2">
    <location>
        <begin position="277"/>
        <end position="296"/>
    </location>
</feature>
<evidence type="ECO:0000256" key="2">
    <source>
        <dbReference type="SAM" id="Phobius"/>
    </source>
</evidence>
<dbReference type="InterPro" id="IPR003593">
    <property type="entry name" value="AAA+_ATPase"/>
</dbReference>
<keyword evidence="2" id="KW-0812">Transmembrane</keyword>
<keyword evidence="2" id="KW-1133">Transmembrane helix</keyword>
<evidence type="ECO:0000313" key="5">
    <source>
        <dbReference type="Proteomes" id="UP000777265"/>
    </source>
</evidence>
<feature type="domain" description="AAA+ ATPase" evidence="3">
    <location>
        <begin position="42"/>
        <end position="196"/>
    </location>
</feature>
<dbReference type="CDD" id="cd00009">
    <property type="entry name" value="AAA"/>
    <property type="match status" value="1"/>
</dbReference>
<dbReference type="Proteomes" id="UP000777265">
    <property type="component" value="Unassembled WGS sequence"/>
</dbReference>
<dbReference type="InterPro" id="IPR027417">
    <property type="entry name" value="P-loop_NTPase"/>
</dbReference>